<keyword evidence="2" id="KW-0479">Metal-binding</keyword>
<dbReference type="InterPro" id="IPR001138">
    <property type="entry name" value="Zn2Cys6_DnaBD"/>
</dbReference>
<name>A0A1L7X258_9HELO</name>
<evidence type="ECO:0000256" key="7">
    <source>
        <dbReference type="SAM" id="Coils"/>
    </source>
</evidence>
<dbReference type="GO" id="GO:0005634">
    <property type="term" value="C:nucleus"/>
    <property type="evidence" value="ECO:0007669"/>
    <property type="project" value="UniProtKB-SubCell"/>
</dbReference>
<dbReference type="GO" id="GO:0000981">
    <property type="term" value="F:DNA-binding transcription factor activity, RNA polymerase II-specific"/>
    <property type="evidence" value="ECO:0007669"/>
    <property type="project" value="InterPro"/>
</dbReference>
<feature type="coiled-coil region" evidence="7">
    <location>
        <begin position="66"/>
        <end position="93"/>
    </location>
</feature>
<keyword evidence="6" id="KW-0539">Nucleus</keyword>
<dbReference type="Pfam" id="PF04082">
    <property type="entry name" value="Fungal_trans"/>
    <property type="match status" value="1"/>
</dbReference>
<feature type="compositionally biased region" description="Low complexity" evidence="8">
    <location>
        <begin position="100"/>
        <end position="115"/>
    </location>
</feature>
<evidence type="ECO:0000256" key="6">
    <source>
        <dbReference type="ARBA" id="ARBA00023242"/>
    </source>
</evidence>
<evidence type="ECO:0000313" key="11">
    <source>
        <dbReference type="Proteomes" id="UP000184330"/>
    </source>
</evidence>
<feature type="region of interest" description="Disordered" evidence="8">
    <location>
        <begin position="1"/>
        <end position="23"/>
    </location>
</feature>
<accession>A0A1L7X258</accession>
<feature type="domain" description="Zn(2)-C6 fungal-type" evidence="9">
    <location>
        <begin position="23"/>
        <end position="54"/>
    </location>
</feature>
<dbReference type="SUPFAM" id="SSF57701">
    <property type="entry name" value="Zn2/Cys6 DNA-binding domain"/>
    <property type="match status" value="1"/>
</dbReference>
<dbReference type="GO" id="GO:0008270">
    <property type="term" value="F:zinc ion binding"/>
    <property type="evidence" value="ECO:0007669"/>
    <property type="project" value="InterPro"/>
</dbReference>
<dbReference type="GO" id="GO:0006351">
    <property type="term" value="P:DNA-templated transcription"/>
    <property type="evidence" value="ECO:0007669"/>
    <property type="project" value="InterPro"/>
</dbReference>
<gene>
    <name evidence="10" type="ORF">PAC_08990</name>
</gene>
<sequence>MDQNGTNEEASSNKRAAPKLRRSCETCRNSKGRCLPSDDDSNRCQKCLKDGKACVFLEAKPRPKRAKNSRIRVAEMEEKLEGLLNLLAAQTGAGVSVPQSNTTSDPSSTSTPSSTRDQPDLSLFPSDMVFPNGFEFPPSSARGPENINLNNQNSQVSIFPSFQNFDRIQDIISKGVISFAQAEEALRRFQVQSSPFPFVVVLGMSLDALRRHRPFLLLAILAMGTENNETLQRRIEKELKETLSRKLIVSAEKSLDLIQGILVYLAWYHFYFDVDNQQLYQLCQMATSLAVDIGINKPLEQTKESSSLVLARTTFFLPSSVSLEDLEARRTYLGCYYVSSQICHGLRKPNNLKYTNFMEECAQSLAEAVQVETDRLLPFFIQLQRLSEEVNDTFDYNSIKKSTPTDAIRIGVLAQSFAQQLEHIESSFSPEAWNNAQLTMQLRVVRIFLNEIGFHATALPENEALSPQLRSRSWYYSTARSETMLRCIQACKDYLDFFIAIPPEAAMYGTLPDILGYIYAVLVLGAFATSCDSPILDQLQVREIANYDYYLNSLINNLSKAMPMRPLGSNPYLNHIFALFQQTKIWYAQILMDPTIDGFNNIGNPGFSFMDILPTIMNRCVDFASASSFSIPDTTSDEQWNELLSGWSASLDPTISLEGSLEQFQA</sequence>
<dbReference type="InterPro" id="IPR051089">
    <property type="entry name" value="prtT"/>
</dbReference>
<keyword evidence="5" id="KW-0804">Transcription</keyword>
<evidence type="ECO:0000256" key="2">
    <source>
        <dbReference type="ARBA" id="ARBA00022723"/>
    </source>
</evidence>
<dbReference type="PANTHER" id="PTHR31845:SF10">
    <property type="entry name" value="ZN(II)2CYS6 TRANSCRIPTION FACTOR (EUROFUNG)"/>
    <property type="match status" value="1"/>
</dbReference>
<feature type="region of interest" description="Disordered" evidence="8">
    <location>
        <begin position="94"/>
        <end position="122"/>
    </location>
</feature>
<comment type="subcellular location">
    <subcellularLocation>
        <location evidence="1">Nucleus</location>
    </subcellularLocation>
</comment>
<organism evidence="10 11">
    <name type="scientific">Phialocephala subalpina</name>
    <dbReference type="NCBI Taxonomy" id="576137"/>
    <lineage>
        <taxon>Eukaryota</taxon>
        <taxon>Fungi</taxon>
        <taxon>Dikarya</taxon>
        <taxon>Ascomycota</taxon>
        <taxon>Pezizomycotina</taxon>
        <taxon>Leotiomycetes</taxon>
        <taxon>Helotiales</taxon>
        <taxon>Mollisiaceae</taxon>
        <taxon>Phialocephala</taxon>
        <taxon>Phialocephala fortinii species complex</taxon>
    </lineage>
</organism>
<keyword evidence="11" id="KW-1185">Reference proteome</keyword>
<dbReference type="PANTHER" id="PTHR31845">
    <property type="entry name" value="FINGER DOMAIN PROTEIN, PUTATIVE-RELATED"/>
    <property type="match status" value="1"/>
</dbReference>
<evidence type="ECO:0000256" key="5">
    <source>
        <dbReference type="ARBA" id="ARBA00023163"/>
    </source>
</evidence>
<protein>
    <submittedName>
        <fullName evidence="10">Related to cercosporin resistance protein</fullName>
    </submittedName>
</protein>
<dbReference type="PROSITE" id="PS00463">
    <property type="entry name" value="ZN2_CY6_FUNGAL_1"/>
    <property type="match status" value="1"/>
</dbReference>
<evidence type="ECO:0000259" key="9">
    <source>
        <dbReference type="PROSITE" id="PS00463"/>
    </source>
</evidence>
<proteinExistence type="predicted"/>
<dbReference type="InterPro" id="IPR036864">
    <property type="entry name" value="Zn2-C6_fun-type_DNA-bd_sf"/>
</dbReference>
<dbReference type="Proteomes" id="UP000184330">
    <property type="component" value="Unassembled WGS sequence"/>
</dbReference>
<dbReference type="InterPro" id="IPR007219">
    <property type="entry name" value="XnlR_reg_dom"/>
</dbReference>
<keyword evidence="3" id="KW-0805">Transcription regulation</keyword>
<keyword evidence="7" id="KW-0175">Coiled coil</keyword>
<dbReference type="AlphaFoldDB" id="A0A1L7X258"/>
<evidence type="ECO:0000256" key="4">
    <source>
        <dbReference type="ARBA" id="ARBA00023125"/>
    </source>
</evidence>
<dbReference type="OrthoDB" id="5226580at2759"/>
<feature type="compositionally biased region" description="Polar residues" evidence="8">
    <location>
        <begin position="1"/>
        <end position="14"/>
    </location>
</feature>
<dbReference type="EMBL" id="FJOG01000013">
    <property type="protein sequence ID" value="CZR59098.1"/>
    <property type="molecule type" value="Genomic_DNA"/>
</dbReference>
<dbReference type="Gene3D" id="4.10.240.10">
    <property type="entry name" value="Zn(2)-C6 fungal-type DNA-binding domain"/>
    <property type="match status" value="1"/>
</dbReference>
<evidence type="ECO:0000256" key="8">
    <source>
        <dbReference type="SAM" id="MobiDB-lite"/>
    </source>
</evidence>
<dbReference type="GO" id="GO:0000976">
    <property type="term" value="F:transcription cis-regulatory region binding"/>
    <property type="evidence" value="ECO:0007669"/>
    <property type="project" value="TreeGrafter"/>
</dbReference>
<evidence type="ECO:0000313" key="10">
    <source>
        <dbReference type="EMBL" id="CZR59098.1"/>
    </source>
</evidence>
<evidence type="ECO:0000256" key="3">
    <source>
        <dbReference type="ARBA" id="ARBA00023015"/>
    </source>
</evidence>
<evidence type="ECO:0000256" key="1">
    <source>
        <dbReference type="ARBA" id="ARBA00004123"/>
    </source>
</evidence>
<reference evidence="10 11" key="1">
    <citation type="submission" date="2016-03" db="EMBL/GenBank/DDBJ databases">
        <authorList>
            <person name="Ploux O."/>
        </authorList>
    </citation>
    <scope>NUCLEOTIDE SEQUENCE [LARGE SCALE GENOMIC DNA]</scope>
    <source>
        <strain evidence="10 11">UAMH 11012</strain>
    </source>
</reference>
<dbReference type="CDD" id="cd12148">
    <property type="entry name" value="fungal_TF_MHR"/>
    <property type="match status" value="1"/>
</dbReference>
<keyword evidence="4" id="KW-0238">DNA-binding</keyword>
<dbReference type="CDD" id="cd00067">
    <property type="entry name" value="GAL4"/>
    <property type="match status" value="1"/>
</dbReference>